<dbReference type="Proteomes" id="UP001291623">
    <property type="component" value="Unassembled WGS sequence"/>
</dbReference>
<dbReference type="PANTHER" id="PTHR33414:SF13">
    <property type="entry name" value="PROTEIN PLASTID MOVEMENT IMPAIRED 1-RELATED 1-LIKE"/>
    <property type="match status" value="1"/>
</dbReference>
<name>A0AAE1SND2_9SOLA</name>
<dbReference type="Pfam" id="PF10358">
    <property type="entry name" value="NT-C2"/>
    <property type="match status" value="1"/>
</dbReference>
<dbReference type="PROSITE" id="PS51840">
    <property type="entry name" value="C2_NT"/>
    <property type="match status" value="1"/>
</dbReference>
<dbReference type="PANTHER" id="PTHR33414">
    <property type="entry name" value="PROTEIN PLASTID MOVEMENT IMPAIRED 1-RELATED 1"/>
    <property type="match status" value="1"/>
</dbReference>
<reference evidence="2" key="1">
    <citation type="submission" date="2023-12" db="EMBL/GenBank/DDBJ databases">
        <title>Genome assembly of Anisodus tanguticus.</title>
        <authorList>
            <person name="Wang Y.-J."/>
        </authorList>
    </citation>
    <scope>NUCLEOTIDE SEQUENCE</scope>
    <source>
        <strain evidence="2">KB-2021</strain>
        <tissue evidence="2">Leaf</tissue>
    </source>
</reference>
<evidence type="ECO:0000259" key="1">
    <source>
        <dbReference type="PROSITE" id="PS51840"/>
    </source>
</evidence>
<dbReference type="AlphaFoldDB" id="A0AAE1SND2"/>
<dbReference type="InterPro" id="IPR019448">
    <property type="entry name" value="NT-C2"/>
</dbReference>
<comment type="caution">
    <text evidence="2">The sequence shown here is derived from an EMBL/GenBank/DDBJ whole genome shotgun (WGS) entry which is preliminary data.</text>
</comment>
<evidence type="ECO:0000313" key="2">
    <source>
        <dbReference type="EMBL" id="KAK4372889.1"/>
    </source>
</evidence>
<gene>
    <name evidence="2" type="ORF">RND71_008273</name>
</gene>
<evidence type="ECO:0000313" key="3">
    <source>
        <dbReference type="Proteomes" id="UP001291623"/>
    </source>
</evidence>
<organism evidence="2 3">
    <name type="scientific">Anisodus tanguticus</name>
    <dbReference type="NCBI Taxonomy" id="243964"/>
    <lineage>
        <taxon>Eukaryota</taxon>
        <taxon>Viridiplantae</taxon>
        <taxon>Streptophyta</taxon>
        <taxon>Embryophyta</taxon>
        <taxon>Tracheophyta</taxon>
        <taxon>Spermatophyta</taxon>
        <taxon>Magnoliopsida</taxon>
        <taxon>eudicotyledons</taxon>
        <taxon>Gunneridae</taxon>
        <taxon>Pentapetalae</taxon>
        <taxon>asterids</taxon>
        <taxon>lamiids</taxon>
        <taxon>Solanales</taxon>
        <taxon>Solanaceae</taxon>
        <taxon>Solanoideae</taxon>
        <taxon>Hyoscyameae</taxon>
        <taxon>Anisodus</taxon>
    </lineage>
</organism>
<accession>A0AAE1SND2</accession>
<keyword evidence="3" id="KW-1185">Reference proteome</keyword>
<feature type="domain" description="C2 NT-type" evidence="1">
    <location>
        <begin position="18"/>
        <end position="167"/>
    </location>
</feature>
<dbReference type="Pfam" id="PF21745">
    <property type="entry name" value="PMI1_PMIR1-2_C"/>
    <property type="match status" value="1"/>
</dbReference>
<proteinExistence type="predicted"/>
<dbReference type="InterPro" id="IPR039614">
    <property type="entry name" value="PMI1-like"/>
</dbReference>
<dbReference type="EMBL" id="JAVYJV010000004">
    <property type="protein sequence ID" value="KAK4372889.1"/>
    <property type="molecule type" value="Genomic_DNA"/>
</dbReference>
<protein>
    <recommendedName>
        <fullName evidence="1">C2 NT-type domain-containing protein</fullName>
    </recommendedName>
</protein>
<sequence>MLRKQKKSSIRSWKPLKVLNHILHRRFNCCFLHVHGIEGLPVNFKDLALCVNWKRKGEVMRTRPAQVCQGTAEFEETLMHSCSVYGSRTGHQHSAKYESKHFLLYVSVIGAPALDIGKHWVDLTRFLPLTMEELEEGRRNSGKWTTSFKLSGKAKGAMLNVSFGFSVSGSNSIEPSPFVQGIKPAAIDHFSECDGASANRSLRRVGSVPRKPASMIHSSSRSLDARSFEEVLSDRKSELSSSITLLYKKVEGGKLDDLDFFFEYLEPLKPNSGALSQFSAENTMDDQHIEFSISELGMEEQLKPEVCSYESCDDTPIETSDVAYILEERSNEKSEYNQKHQSNDVYGGELTMKSSNNEETDVCKDGMLQELESIFLDLLTAESAELDSPLEMYDSIDRESYMILKPADLSSDSCLDSPRECLLRQFEKETLSSGNSIFDFDATDDQVEFSGIASSGYPVMSKRNAKMLENLETEALMQDWGLNERAFQNSPRISSGGFGSPIYLSPERPLELPLPPLGEGLGSKMCTCNGDFLCSMSPQLFMNARNGAKLIMQFSGPVVLPASMGSLVLWKYSAAGHLVHFLAWVILVVFMDDLAPLEVDKREHLTIEGLRIQSNLSDNETPSSVRPQFSEVFGSNTASALQHWSGKESDDDEGDLVELSVSPDEWLRLDAGDFNNNPENKERITKILAAHHAKSLDLHGSGLEIGEERSELLGRECGQLCSNLTLTLRVQLRDPLHDYDMVGISILILIQLERSFAPVEQYTCSRASERNSSSENDPKEQFIQEEIIAGDNEGEIHRQAVSQFKITEIHVAGFNIGPNDDQICGTKRQQQAGSR</sequence>
<dbReference type="InterPro" id="IPR048972">
    <property type="entry name" value="PMI1_PMIR1-2_C"/>
</dbReference>